<protein>
    <submittedName>
        <fullName evidence="10">Permeases</fullName>
    </submittedName>
</protein>
<reference evidence="10 11" key="2">
    <citation type="submission" date="2010-03" db="EMBL/GenBank/DDBJ databases">
        <authorList>
            <person name="Pajon A."/>
        </authorList>
    </citation>
    <scope>NUCLEOTIDE SEQUENCE [LARGE SCALE GENOMIC DNA]</scope>
    <source>
        <strain evidence="10 11">SGP1</strain>
    </source>
</reference>
<dbReference type="InterPro" id="IPR045018">
    <property type="entry name" value="Azg-like"/>
</dbReference>
<feature type="transmembrane region" description="Helical" evidence="9">
    <location>
        <begin position="334"/>
        <end position="366"/>
    </location>
</feature>
<keyword evidence="3 8" id="KW-0813">Transport</keyword>
<dbReference type="KEGG" id="sbr:SY1_18730"/>
<dbReference type="PANTHER" id="PTHR43337">
    <property type="entry name" value="XANTHINE/URACIL PERMEASE C887.17-RELATED"/>
    <property type="match status" value="1"/>
</dbReference>
<dbReference type="PIRSF" id="PIRSF005353">
    <property type="entry name" value="PbuG"/>
    <property type="match status" value="1"/>
</dbReference>
<dbReference type="AlphaFoldDB" id="A0AB94IY12"/>
<accession>A0AB94IY12</accession>
<reference evidence="11" key="1">
    <citation type="submission" date="2010-03" db="EMBL/GenBank/DDBJ databases">
        <title>The genome sequence of Synergistetes sp. SGP1.</title>
        <authorList>
            <consortium name="metaHIT consortium -- http://www.metahit.eu/"/>
            <person name="Pajon A."/>
            <person name="Turner K."/>
            <person name="Parkhill J."/>
            <person name="Wade W."/>
            <person name="Vartoukian S."/>
        </authorList>
    </citation>
    <scope>NUCLEOTIDE SEQUENCE [LARGE SCALE GENOMIC DNA]</scope>
    <source>
        <strain evidence="11">SGP1</strain>
    </source>
</reference>
<feature type="transmembrane region" description="Helical" evidence="9">
    <location>
        <begin position="139"/>
        <end position="159"/>
    </location>
</feature>
<evidence type="ECO:0000256" key="6">
    <source>
        <dbReference type="ARBA" id="ARBA00022989"/>
    </source>
</evidence>
<comment type="subcellular location">
    <subcellularLocation>
        <location evidence="1 8">Cell membrane</location>
        <topology evidence="1 8">Multi-pass membrane protein</topology>
    </subcellularLocation>
</comment>
<feature type="transmembrane region" description="Helical" evidence="9">
    <location>
        <begin position="50"/>
        <end position="71"/>
    </location>
</feature>
<dbReference type="PANTHER" id="PTHR43337:SF1">
    <property type="entry name" value="XANTHINE_URACIL PERMEASE C887.17-RELATED"/>
    <property type="match status" value="1"/>
</dbReference>
<keyword evidence="4 8" id="KW-1003">Cell membrane</keyword>
<keyword evidence="7 8" id="KW-0472">Membrane</keyword>
<evidence type="ECO:0000313" key="11">
    <source>
        <dbReference type="Proteomes" id="UP000008957"/>
    </source>
</evidence>
<keyword evidence="5 8" id="KW-0812">Transmembrane</keyword>
<evidence type="ECO:0000256" key="9">
    <source>
        <dbReference type="SAM" id="Phobius"/>
    </source>
</evidence>
<evidence type="ECO:0000256" key="3">
    <source>
        <dbReference type="ARBA" id="ARBA00022448"/>
    </source>
</evidence>
<evidence type="ECO:0000256" key="4">
    <source>
        <dbReference type="ARBA" id="ARBA00022475"/>
    </source>
</evidence>
<dbReference type="RefSeq" id="WP_015556870.1">
    <property type="nucleotide sequence ID" value="NC_021038.1"/>
</dbReference>
<dbReference type="GO" id="GO:0005345">
    <property type="term" value="F:purine nucleobase transmembrane transporter activity"/>
    <property type="evidence" value="ECO:0007669"/>
    <property type="project" value="TreeGrafter"/>
</dbReference>
<keyword evidence="11" id="KW-1185">Reference proteome</keyword>
<feature type="transmembrane region" description="Helical" evidence="9">
    <location>
        <begin position="292"/>
        <end position="314"/>
    </location>
</feature>
<dbReference type="EMBL" id="FP929056">
    <property type="protein sequence ID" value="CBL28723.1"/>
    <property type="molecule type" value="Genomic_DNA"/>
</dbReference>
<sequence>MMSFLDRTFHVREAGSSVRTEFLAGLTTFVTMSYIVFVNPAILSKTGMDFNALVVVTCLSSALATFLMAVLANYPIGLAPGMGLNAFFTYTVVLGMQINGAPVTWQMALAAVFIEGAIFILLTLTRIREMVVNTIPKALKVGISAGIGFFIAFIGMKSVGIVVHNDATLIALGQIGDNVPALLAIVGLLLMAVLTAHRVHGALLIGILAVTVLAAACGITTLPDTLVSMPPSIEPLFWKMDFSLVREPDFWVVVFTFFFVDFFDTVGTLVGVCSRSGLLDDRGRLPRAKGALMADAVGTVAGAILGTSTVTSYVESSSGVAQGGRTGLSSVVTAVLFIVAIFFTPVVGIVPSCATAPALILVGVYMMMSLRDLDYDEWTDVFPAILGFTMMPLTYSIATGIEFGVVSYVLVKSLSGKFRDVSGLMTFLAILFALKELLS</sequence>
<evidence type="ECO:0000256" key="7">
    <source>
        <dbReference type="ARBA" id="ARBA00023136"/>
    </source>
</evidence>
<dbReference type="InterPro" id="IPR006043">
    <property type="entry name" value="NCS2"/>
</dbReference>
<comment type="similarity">
    <text evidence="2 8">Belongs to the nucleobase:cation symporter-2 (NCS2) (TC 2.A.40) family. Azg-like subfamily.</text>
</comment>
<evidence type="ECO:0000256" key="1">
    <source>
        <dbReference type="ARBA" id="ARBA00004651"/>
    </source>
</evidence>
<organism evidence="10 11">
    <name type="scientific">Fretibacterium fastidiosum</name>
    <dbReference type="NCBI Taxonomy" id="651822"/>
    <lineage>
        <taxon>Bacteria</taxon>
        <taxon>Thermotogati</taxon>
        <taxon>Synergistota</taxon>
        <taxon>Synergistia</taxon>
        <taxon>Synergistales</taxon>
        <taxon>Aminobacteriaceae</taxon>
        <taxon>Fretibacterium</taxon>
    </lineage>
</organism>
<keyword evidence="6 8" id="KW-1133">Transmembrane helix</keyword>
<dbReference type="Proteomes" id="UP000008957">
    <property type="component" value="Chromosome"/>
</dbReference>
<evidence type="ECO:0000256" key="8">
    <source>
        <dbReference type="PIRNR" id="PIRNR005353"/>
    </source>
</evidence>
<feature type="transmembrane region" description="Helical" evidence="9">
    <location>
        <begin position="203"/>
        <end position="222"/>
    </location>
</feature>
<feature type="transmembrane region" description="Helical" evidence="9">
    <location>
        <begin position="104"/>
        <end position="127"/>
    </location>
</feature>
<evidence type="ECO:0000313" key="10">
    <source>
        <dbReference type="EMBL" id="CBL28723.1"/>
    </source>
</evidence>
<feature type="transmembrane region" description="Helical" evidence="9">
    <location>
        <begin position="179"/>
        <end position="196"/>
    </location>
</feature>
<evidence type="ECO:0000256" key="2">
    <source>
        <dbReference type="ARBA" id="ARBA00005697"/>
    </source>
</evidence>
<gene>
    <name evidence="10" type="ORF">SY1_18730</name>
</gene>
<feature type="transmembrane region" description="Helical" evidence="9">
    <location>
        <begin position="21"/>
        <end position="38"/>
    </location>
</feature>
<proteinExistence type="inferred from homology"/>
<name>A0AB94IY12_9BACT</name>
<dbReference type="InterPro" id="IPR026033">
    <property type="entry name" value="Azg-like_bact_archaea"/>
</dbReference>
<dbReference type="Pfam" id="PF00860">
    <property type="entry name" value="Xan_ur_permease"/>
    <property type="match status" value="1"/>
</dbReference>
<evidence type="ECO:0000256" key="5">
    <source>
        <dbReference type="ARBA" id="ARBA00022692"/>
    </source>
</evidence>
<feature type="transmembrane region" description="Helical" evidence="9">
    <location>
        <begin position="378"/>
        <end position="401"/>
    </location>
</feature>
<feature type="transmembrane region" description="Helical" evidence="9">
    <location>
        <begin position="250"/>
        <end position="272"/>
    </location>
</feature>
<feature type="transmembrane region" description="Helical" evidence="9">
    <location>
        <begin position="78"/>
        <end position="98"/>
    </location>
</feature>
<dbReference type="GO" id="GO:0005886">
    <property type="term" value="C:plasma membrane"/>
    <property type="evidence" value="ECO:0007669"/>
    <property type="project" value="UniProtKB-SubCell"/>
</dbReference>